<dbReference type="Pfam" id="PF00646">
    <property type="entry name" value="F-box"/>
    <property type="match status" value="1"/>
</dbReference>
<dbReference type="InterPro" id="IPR055290">
    <property type="entry name" value="At3g26010-like"/>
</dbReference>
<dbReference type="EMBL" id="JBDFQZ010000004">
    <property type="protein sequence ID" value="KAK9732958.1"/>
    <property type="molecule type" value="Genomic_DNA"/>
</dbReference>
<evidence type="ECO:0000313" key="4">
    <source>
        <dbReference type="Proteomes" id="UP001443914"/>
    </source>
</evidence>
<comment type="caution">
    <text evidence="3">The sequence shown here is derived from an EMBL/GenBank/DDBJ whole genome shotgun (WGS) entry which is preliminary data.</text>
</comment>
<dbReference type="Proteomes" id="UP001443914">
    <property type="component" value="Unassembled WGS sequence"/>
</dbReference>
<evidence type="ECO:0000256" key="1">
    <source>
        <dbReference type="SAM" id="MobiDB-lite"/>
    </source>
</evidence>
<protein>
    <recommendedName>
        <fullName evidence="2">F-box domain-containing protein</fullName>
    </recommendedName>
</protein>
<dbReference type="PANTHER" id="PTHR35546:SF117">
    <property type="entry name" value="F-BOX DOMAIN-CONTAINING PROTEIN"/>
    <property type="match status" value="1"/>
</dbReference>
<dbReference type="SUPFAM" id="SSF81383">
    <property type="entry name" value="F-box domain"/>
    <property type="match status" value="1"/>
</dbReference>
<dbReference type="PANTHER" id="PTHR35546">
    <property type="entry name" value="F-BOX PROTEIN INTERACTION DOMAIN PROTEIN-RELATED"/>
    <property type="match status" value="1"/>
</dbReference>
<feature type="region of interest" description="Disordered" evidence="1">
    <location>
        <begin position="140"/>
        <end position="163"/>
    </location>
</feature>
<dbReference type="InterPro" id="IPR036047">
    <property type="entry name" value="F-box-like_dom_sf"/>
</dbReference>
<sequence length="467" mass="52479">MWSPRQPPPYCSASVVGSNDDLLTEILSHLQVKPLLRFKSVNKQWHSTISHPSFSLLHSLRHPHPPPSALYLLLHLPSSFPGFTSISLSSLRRPPPLPPPPFDIVQSSNGLFLSLSPLPSPYLHVLVSNPTTRSNTRIFLGSKNPISGSNPSSQALSGSGQGSDRFVGSGLGLSQVQLTGSVQDQVQAGGSGQGQVEVDGSIWWKVRLAGSGQEQMQVVGVSLGFDPGRWAHYYVIRVFRNGSDRFLMDVYDSGTGMWRDATVYLDEAPFDTEFDRGVYWEGRVFWLSHTGNMVYYDIENDVIGKLVLPKVFEQGSYLERFRYFGESCGHLHLIEIRTNCVREFDVLELEETEGGNLEWFVKYRVDLDLVGCEFEDDMFQDGVDRFGRRLRFYAFSILAVIRGIADEGNGDDEGFAELVLSIPGKVISYNFEKKISRLMCNVVDESDKWFPFRGYNAFQFIESLYCP</sequence>
<feature type="domain" description="F-box" evidence="2">
    <location>
        <begin position="20"/>
        <end position="54"/>
    </location>
</feature>
<accession>A0AAW1LHI1</accession>
<keyword evidence="4" id="KW-1185">Reference proteome</keyword>
<name>A0AAW1LHI1_SAPOF</name>
<evidence type="ECO:0000259" key="2">
    <source>
        <dbReference type="Pfam" id="PF00646"/>
    </source>
</evidence>
<reference evidence="3" key="1">
    <citation type="submission" date="2024-03" db="EMBL/GenBank/DDBJ databases">
        <title>WGS assembly of Saponaria officinalis var. Norfolk2.</title>
        <authorList>
            <person name="Jenkins J."/>
            <person name="Shu S."/>
            <person name="Grimwood J."/>
            <person name="Barry K."/>
            <person name="Goodstein D."/>
            <person name="Schmutz J."/>
            <person name="Leebens-Mack J."/>
            <person name="Osbourn A."/>
        </authorList>
    </citation>
    <scope>NUCLEOTIDE SEQUENCE [LARGE SCALE GENOMIC DNA]</scope>
    <source>
        <strain evidence="3">JIC</strain>
    </source>
</reference>
<dbReference type="InterPro" id="IPR001810">
    <property type="entry name" value="F-box_dom"/>
</dbReference>
<dbReference type="AlphaFoldDB" id="A0AAW1LHI1"/>
<proteinExistence type="predicted"/>
<evidence type="ECO:0000313" key="3">
    <source>
        <dbReference type="EMBL" id="KAK9732958.1"/>
    </source>
</evidence>
<dbReference type="Gene3D" id="1.20.1280.50">
    <property type="match status" value="1"/>
</dbReference>
<gene>
    <name evidence="3" type="ORF">RND81_04G034200</name>
</gene>
<organism evidence="3 4">
    <name type="scientific">Saponaria officinalis</name>
    <name type="common">Common soapwort</name>
    <name type="synonym">Lychnis saponaria</name>
    <dbReference type="NCBI Taxonomy" id="3572"/>
    <lineage>
        <taxon>Eukaryota</taxon>
        <taxon>Viridiplantae</taxon>
        <taxon>Streptophyta</taxon>
        <taxon>Embryophyta</taxon>
        <taxon>Tracheophyta</taxon>
        <taxon>Spermatophyta</taxon>
        <taxon>Magnoliopsida</taxon>
        <taxon>eudicotyledons</taxon>
        <taxon>Gunneridae</taxon>
        <taxon>Pentapetalae</taxon>
        <taxon>Caryophyllales</taxon>
        <taxon>Caryophyllaceae</taxon>
        <taxon>Caryophylleae</taxon>
        <taxon>Saponaria</taxon>
    </lineage>
</organism>